<dbReference type="EMBL" id="QGDC01000009">
    <property type="protein sequence ID" value="RCH53950.1"/>
    <property type="molecule type" value="Genomic_DNA"/>
</dbReference>
<gene>
    <name evidence="3" type="ORF">DJ568_15535</name>
</gene>
<evidence type="ECO:0000259" key="2">
    <source>
        <dbReference type="Pfam" id="PF03629"/>
    </source>
</evidence>
<comment type="caution">
    <text evidence="3">The sequence shown here is derived from an EMBL/GenBank/DDBJ whole genome shotgun (WGS) entry which is preliminary data.</text>
</comment>
<evidence type="ECO:0000256" key="1">
    <source>
        <dbReference type="ARBA" id="ARBA00022801"/>
    </source>
</evidence>
<dbReference type="InterPro" id="IPR036514">
    <property type="entry name" value="SGNH_hydro_sf"/>
</dbReference>
<protein>
    <recommendedName>
        <fullName evidence="2">Sialate O-acetylesterase domain-containing protein</fullName>
    </recommendedName>
</protein>
<feature type="domain" description="Sialate O-acetylesterase" evidence="2">
    <location>
        <begin position="369"/>
        <end position="524"/>
    </location>
</feature>
<dbReference type="Proteomes" id="UP000253209">
    <property type="component" value="Unassembled WGS sequence"/>
</dbReference>
<evidence type="ECO:0000313" key="4">
    <source>
        <dbReference type="Proteomes" id="UP000253209"/>
    </source>
</evidence>
<proteinExistence type="predicted"/>
<name>A0A367GKV1_9SPHI</name>
<dbReference type="Pfam" id="PF03629">
    <property type="entry name" value="SASA"/>
    <property type="match status" value="1"/>
</dbReference>
<dbReference type="AlphaFoldDB" id="A0A367GKV1"/>
<keyword evidence="1" id="KW-0378">Hydrolase</keyword>
<sequence length="660" mass="70574">MEFNQLPINGTDINSVPEGDGVGANTKFFGLNADGELRSFKAEKLRGENLGLAGTDIMPPDAPLANQYYELSGAGTYTNLLDENGDPLVVAATGEGEAILYARAYYTGEYWLLDEKRFAYEPADLAGVIQDSDLGYTVDNTKIKTVLAKPIEASSMSAGNVVPDPTTPQSAVNLASLISRVVEMVANTFKNNEVLPSGIDRVERDAAGRVIIAVHSDGTTEFLEVVAKEAVSIAASKIIPDPLFDFSERDANGNVGYAILNGKVVGDSEYLKWSALNIPSLFLHFIGYGQSLILGGSNVAITIAQISANILRFIGGVRPNDGGGTSELRYGSLVPLVETTSGDGYGETPCAGFASHLFKSLKKLTGSTVESQNIKLLCSASGAGGRTILQLQKGSLYYNDMIASVTAAKALAATDNRVYNVPFMAWVQGEQDLTDGTTIGDYKARFNQLYTDINTDIKAITGQANDIQIVMYQVATKGKNNGVPSIGTAHAEICRENPNCHLAVNATIMAFVDSSHLTAISSKLLLGSYLSMVARKVVIEGKEWMPLDVESIHYAGTAIELKYYVPHGPMVFDTDTYAPVTNYGFSLRSGGSTVTISSVTILAGNIVRIIVAVPVTAGMVLSYALNMGNLRDSMGDIEIVEDGFIQIPLHNWALTFQKTL</sequence>
<dbReference type="PANTHER" id="PTHR31988:SF19">
    <property type="entry name" value="9-O-ACETYL-N-ACETYLNEURAMINIC ACID DEACETYLASE-RELATED"/>
    <property type="match status" value="1"/>
</dbReference>
<dbReference type="InterPro" id="IPR052940">
    <property type="entry name" value="Carb_Esterase_6"/>
</dbReference>
<dbReference type="InterPro" id="IPR005181">
    <property type="entry name" value="SASA"/>
</dbReference>
<reference evidence="3 4" key="1">
    <citation type="submission" date="2018-05" db="EMBL/GenBank/DDBJ databases">
        <title>Mucilaginibacter hurinus sp. nov., isolated from briquette warehouse soil.</title>
        <authorList>
            <person name="Choi L."/>
        </authorList>
    </citation>
    <scope>NUCLEOTIDE SEQUENCE [LARGE SCALE GENOMIC DNA]</scope>
    <source>
        <strain evidence="3 4">ZR32</strain>
    </source>
</reference>
<dbReference type="GO" id="GO:0016788">
    <property type="term" value="F:hydrolase activity, acting on ester bonds"/>
    <property type="evidence" value="ECO:0007669"/>
    <property type="project" value="UniProtKB-ARBA"/>
</dbReference>
<keyword evidence="4" id="KW-1185">Reference proteome</keyword>
<accession>A0A367GKV1</accession>
<dbReference type="PANTHER" id="PTHR31988">
    <property type="entry name" value="ESTERASE, PUTATIVE (DUF303)-RELATED"/>
    <property type="match status" value="1"/>
</dbReference>
<organism evidence="3 4">
    <name type="scientific">Mucilaginibacter hurinus</name>
    <dbReference type="NCBI Taxonomy" id="2201324"/>
    <lineage>
        <taxon>Bacteria</taxon>
        <taxon>Pseudomonadati</taxon>
        <taxon>Bacteroidota</taxon>
        <taxon>Sphingobacteriia</taxon>
        <taxon>Sphingobacteriales</taxon>
        <taxon>Sphingobacteriaceae</taxon>
        <taxon>Mucilaginibacter</taxon>
    </lineage>
</organism>
<dbReference type="Gene3D" id="3.40.50.1110">
    <property type="entry name" value="SGNH hydrolase"/>
    <property type="match status" value="1"/>
</dbReference>
<dbReference type="RefSeq" id="WP_114006213.1">
    <property type="nucleotide sequence ID" value="NZ_QGDC01000009.1"/>
</dbReference>
<dbReference type="OrthoDB" id="1062066at2"/>
<dbReference type="SUPFAM" id="SSF52266">
    <property type="entry name" value="SGNH hydrolase"/>
    <property type="match status" value="1"/>
</dbReference>
<evidence type="ECO:0000313" key="3">
    <source>
        <dbReference type="EMBL" id="RCH53950.1"/>
    </source>
</evidence>